<feature type="repeat" description="WD" evidence="9">
    <location>
        <begin position="74"/>
        <end position="105"/>
    </location>
</feature>
<dbReference type="Gene3D" id="2.130.10.10">
    <property type="entry name" value="YVTN repeat-like/Quinoprotein amine dehydrogenase"/>
    <property type="match status" value="2"/>
</dbReference>
<dbReference type="AlphaFoldDB" id="A0A6H5GVS6"/>
<gene>
    <name evidence="12" type="ORF">NTEN_LOCUS12687</name>
</gene>
<name>A0A6H5GVS6_9HEMI</name>
<evidence type="ECO:0000256" key="5">
    <source>
        <dbReference type="ARBA" id="ARBA00022853"/>
    </source>
</evidence>
<dbReference type="InterPro" id="IPR031120">
    <property type="entry name" value="HIR1-like"/>
</dbReference>
<dbReference type="OrthoDB" id="1741719at2759"/>
<organism evidence="12 13">
    <name type="scientific">Nesidiocoris tenuis</name>
    <dbReference type="NCBI Taxonomy" id="355587"/>
    <lineage>
        <taxon>Eukaryota</taxon>
        <taxon>Metazoa</taxon>
        <taxon>Ecdysozoa</taxon>
        <taxon>Arthropoda</taxon>
        <taxon>Hexapoda</taxon>
        <taxon>Insecta</taxon>
        <taxon>Pterygota</taxon>
        <taxon>Neoptera</taxon>
        <taxon>Paraneoptera</taxon>
        <taxon>Hemiptera</taxon>
        <taxon>Heteroptera</taxon>
        <taxon>Panheteroptera</taxon>
        <taxon>Cimicomorpha</taxon>
        <taxon>Miridae</taxon>
        <taxon>Dicyphina</taxon>
        <taxon>Nesidiocoris</taxon>
    </lineage>
</organism>
<dbReference type="GO" id="GO:0006338">
    <property type="term" value="P:chromatin remodeling"/>
    <property type="evidence" value="ECO:0007669"/>
    <property type="project" value="InterPro"/>
</dbReference>
<reference evidence="12 13" key="1">
    <citation type="submission" date="2020-02" db="EMBL/GenBank/DDBJ databases">
        <authorList>
            <person name="Ferguson B K."/>
        </authorList>
    </citation>
    <scope>NUCLEOTIDE SEQUENCE [LARGE SCALE GENOMIC DNA]</scope>
</reference>
<dbReference type="Pfam" id="PF07569">
    <property type="entry name" value="Hira"/>
    <property type="match status" value="1"/>
</dbReference>
<evidence type="ECO:0000256" key="2">
    <source>
        <dbReference type="ARBA" id="ARBA00007306"/>
    </source>
</evidence>
<dbReference type="GO" id="GO:0005634">
    <property type="term" value="C:nucleus"/>
    <property type="evidence" value="ECO:0007669"/>
    <property type="project" value="UniProtKB-SubCell"/>
</dbReference>
<accession>A0A6H5GVS6</accession>
<dbReference type="SUPFAM" id="SSF50978">
    <property type="entry name" value="WD40 repeat-like"/>
    <property type="match status" value="1"/>
</dbReference>
<proteinExistence type="inferred from homology"/>
<dbReference type="PROSITE" id="PS50082">
    <property type="entry name" value="WD_REPEATS_2"/>
    <property type="match status" value="1"/>
</dbReference>
<dbReference type="PANTHER" id="PTHR13831">
    <property type="entry name" value="MEMBER OF THE HIR1 FAMILY OF WD-REPEAT PROTEINS"/>
    <property type="match status" value="1"/>
</dbReference>
<dbReference type="GO" id="GO:0031491">
    <property type="term" value="F:nucleosome binding"/>
    <property type="evidence" value="ECO:0007669"/>
    <property type="project" value="TreeGrafter"/>
</dbReference>
<evidence type="ECO:0000256" key="7">
    <source>
        <dbReference type="ARBA" id="ARBA00023163"/>
    </source>
</evidence>
<protein>
    <recommendedName>
        <fullName evidence="11">Protein HIRA-like C-terminal domain-containing protein</fullName>
    </recommendedName>
</protein>
<comment type="similarity">
    <text evidence="2">Belongs to the WD repeat HIR1 family.</text>
</comment>
<evidence type="ECO:0000313" key="12">
    <source>
        <dbReference type="EMBL" id="CAB0007403.1"/>
    </source>
</evidence>
<evidence type="ECO:0000256" key="4">
    <source>
        <dbReference type="ARBA" id="ARBA00022737"/>
    </source>
</evidence>
<dbReference type="PANTHER" id="PTHR13831:SF0">
    <property type="entry name" value="PROTEIN HIRA"/>
    <property type="match status" value="1"/>
</dbReference>
<feature type="region of interest" description="Disordered" evidence="10">
    <location>
        <begin position="322"/>
        <end position="386"/>
    </location>
</feature>
<comment type="subcellular location">
    <subcellularLocation>
        <location evidence="1">Nucleus</location>
    </subcellularLocation>
</comment>
<feature type="non-terminal residue" evidence="12">
    <location>
        <position position="488"/>
    </location>
</feature>
<keyword evidence="5" id="KW-0156">Chromatin regulator</keyword>
<keyword evidence="3 9" id="KW-0853">WD repeat</keyword>
<dbReference type="InterPro" id="IPR001680">
    <property type="entry name" value="WD40_rpt"/>
</dbReference>
<evidence type="ECO:0000256" key="8">
    <source>
        <dbReference type="ARBA" id="ARBA00023242"/>
    </source>
</evidence>
<dbReference type="InterPro" id="IPR011494">
    <property type="entry name" value="HIRA-like_C"/>
</dbReference>
<keyword evidence="7" id="KW-0804">Transcription</keyword>
<dbReference type="PROSITE" id="PS50294">
    <property type="entry name" value="WD_REPEATS_REGION"/>
    <property type="match status" value="1"/>
</dbReference>
<dbReference type="EMBL" id="CADCXU010019042">
    <property type="protein sequence ID" value="CAB0007403.1"/>
    <property type="molecule type" value="Genomic_DNA"/>
</dbReference>
<keyword evidence="6" id="KW-0805">Transcription regulation</keyword>
<feature type="compositionally biased region" description="Low complexity" evidence="10">
    <location>
        <begin position="372"/>
        <end position="386"/>
    </location>
</feature>
<dbReference type="Pfam" id="PF00400">
    <property type="entry name" value="WD40"/>
    <property type="match status" value="2"/>
</dbReference>
<evidence type="ECO:0000256" key="6">
    <source>
        <dbReference type="ARBA" id="ARBA00023015"/>
    </source>
</evidence>
<keyword evidence="8" id="KW-0539">Nucleus</keyword>
<evidence type="ECO:0000256" key="9">
    <source>
        <dbReference type="PROSITE-ProRule" id="PRU00221"/>
    </source>
</evidence>
<dbReference type="GO" id="GO:0006351">
    <property type="term" value="P:DNA-templated transcription"/>
    <property type="evidence" value="ECO:0007669"/>
    <property type="project" value="InterPro"/>
</dbReference>
<evidence type="ECO:0000313" key="13">
    <source>
        <dbReference type="Proteomes" id="UP000479000"/>
    </source>
</evidence>
<dbReference type="GO" id="GO:0006355">
    <property type="term" value="P:regulation of DNA-templated transcription"/>
    <property type="evidence" value="ECO:0007669"/>
    <property type="project" value="InterPro"/>
</dbReference>
<feature type="compositionally biased region" description="Low complexity" evidence="10">
    <location>
        <begin position="339"/>
        <end position="353"/>
    </location>
</feature>
<dbReference type="SMART" id="SM00320">
    <property type="entry name" value="WD40"/>
    <property type="match status" value="3"/>
</dbReference>
<evidence type="ECO:0000256" key="10">
    <source>
        <dbReference type="SAM" id="MobiDB-lite"/>
    </source>
</evidence>
<keyword evidence="4" id="KW-0677">Repeat</keyword>
<feature type="compositionally biased region" description="Basic and acidic residues" evidence="10">
    <location>
        <begin position="357"/>
        <end position="371"/>
    </location>
</feature>
<evidence type="ECO:0000256" key="3">
    <source>
        <dbReference type="ARBA" id="ARBA00022574"/>
    </source>
</evidence>
<dbReference type="InterPro" id="IPR015943">
    <property type="entry name" value="WD40/YVTN_repeat-like_dom_sf"/>
</dbReference>
<dbReference type="GO" id="GO:0000417">
    <property type="term" value="C:HIR complex"/>
    <property type="evidence" value="ECO:0007669"/>
    <property type="project" value="TreeGrafter"/>
</dbReference>
<dbReference type="InterPro" id="IPR036322">
    <property type="entry name" value="WD40_repeat_dom_sf"/>
</dbReference>
<evidence type="ECO:0000256" key="1">
    <source>
        <dbReference type="ARBA" id="ARBA00004123"/>
    </source>
</evidence>
<sequence>MEYESKTRGLGWPSPSAICRPFEFQTTGTRSGGFQNLGTPFFVKLRRKIVHRYVQSTFIPTAPGWPPEAKVTVLRGHTGLVKGVSWDPVGKYLGSQSDDKTVRIWRTCDWSTETVIKKPFERCAGTTMVLRLSWSPDGQILVTAHAMNGDGPTAQIVERDGWEHSKDMVGHGKAVTCTRYSPAITETTRKGRKLQSCTCALGSRDMSVSIWTTSMERPIVVIKDIFSKPVVDLGWSSNGRYLMACSADGSTVFMEFSSDEIGHAISEQQRASILEQMYGKFTVGQGSELLMIENPEVLIHSEKHRKRSAKLESILAMDDKKLADSTNSTSAPSEGGVANGSSQLQSLSASNNNTPGEDNHISSKEPAREETPLPFSSDSMPSFSSCPSKSRIIIEKRDDVVVAPNVTTPVKSSANQSSTPSKCSTPTMNATLTQRLNVGVGRVTVGSEVAAMCTVTHLDAQVSAAKVLNSKAEYKFWLLTLVRFLVLQ</sequence>
<dbReference type="Proteomes" id="UP000479000">
    <property type="component" value="Unassembled WGS sequence"/>
</dbReference>
<feature type="domain" description="Protein HIRA-like C-terminal" evidence="11">
    <location>
        <begin position="442"/>
        <end position="486"/>
    </location>
</feature>
<evidence type="ECO:0000259" key="11">
    <source>
        <dbReference type="Pfam" id="PF07569"/>
    </source>
</evidence>
<dbReference type="GO" id="GO:0000785">
    <property type="term" value="C:chromatin"/>
    <property type="evidence" value="ECO:0007669"/>
    <property type="project" value="TreeGrafter"/>
</dbReference>
<keyword evidence="13" id="KW-1185">Reference proteome</keyword>